<dbReference type="Gene3D" id="3.40.50.300">
    <property type="entry name" value="P-loop containing nucleotide triphosphate hydrolases"/>
    <property type="match status" value="1"/>
</dbReference>
<protein>
    <submittedName>
        <fullName evidence="1">Tyrosine-protein kinase family protein</fullName>
    </submittedName>
</protein>
<dbReference type="RefSeq" id="WP_377350902.1">
    <property type="nucleotide sequence ID" value="NZ_JBHLTP010000013.1"/>
</dbReference>
<dbReference type="InterPro" id="IPR027417">
    <property type="entry name" value="P-loop_NTPase"/>
</dbReference>
<keyword evidence="1" id="KW-0808">Transferase</keyword>
<evidence type="ECO:0000313" key="2">
    <source>
        <dbReference type="Proteomes" id="UP001589836"/>
    </source>
</evidence>
<name>A0ABV6LT13_9BACI</name>
<keyword evidence="2" id="KW-1185">Reference proteome</keyword>
<gene>
    <name evidence="1" type="ORF">ACFFGV_18265</name>
</gene>
<evidence type="ECO:0000313" key="1">
    <source>
        <dbReference type="EMBL" id="MFC0525532.1"/>
    </source>
</evidence>
<dbReference type="InterPro" id="IPR050445">
    <property type="entry name" value="Bact_polysacc_biosynth/exp"/>
</dbReference>
<dbReference type="EMBL" id="JBHLTP010000013">
    <property type="protein sequence ID" value="MFC0525532.1"/>
    <property type="molecule type" value="Genomic_DNA"/>
</dbReference>
<proteinExistence type="predicted"/>
<dbReference type="GO" id="GO:0016301">
    <property type="term" value="F:kinase activity"/>
    <property type="evidence" value="ECO:0007669"/>
    <property type="project" value="UniProtKB-KW"/>
</dbReference>
<dbReference type="Proteomes" id="UP001589836">
    <property type="component" value="Unassembled WGS sequence"/>
</dbReference>
<reference evidence="1 2" key="1">
    <citation type="submission" date="2024-09" db="EMBL/GenBank/DDBJ databases">
        <authorList>
            <person name="Sun Q."/>
            <person name="Mori K."/>
        </authorList>
    </citation>
    <scope>NUCLEOTIDE SEQUENCE [LARGE SCALE GENOMIC DNA]</scope>
    <source>
        <strain evidence="1 2">NCAIM B.02529</strain>
    </source>
</reference>
<dbReference type="PANTHER" id="PTHR32309:SF13">
    <property type="entry name" value="FERRIC ENTEROBACTIN TRANSPORT PROTEIN FEPE"/>
    <property type="match status" value="1"/>
</dbReference>
<accession>A0ABV6LT13</accession>
<comment type="caution">
    <text evidence="1">The sequence shown here is derived from an EMBL/GenBank/DDBJ whole genome shotgun (WGS) entry which is preliminary data.</text>
</comment>
<dbReference type="PANTHER" id="PTHR32309">
    <property type="entry name" value="TYROSINE-PROTEIN KINASE"/>
    <property type="match status" value="1"/>
</dbReference>
<dbReference type="SUPFAM" id="SSF52540">
    <property type="entry name" value="P-loop containing nucleoside triphosphate hydrolases"/>
    <property type="match status" value="1"/>
</dbReference>
<organism evidence="1 2">
    <name type="scientific">Pontibacillus salicampi</name>
    <dbReference type="NCBI Taxonomy" id="1449801"/>
    <lineage>
        <taxon>Bacteria</taxon>
        <taxon>Bacillati</taxon>
        <taxon>Bacillota</taxon>
        <taxon>Bacilli</taxon>
        <taxon>Bacillales</taxon>
        <taxon>Bacillaceae</taxon>
        <taxon>Pontibacillus</taxon>
    </lineage>
</organism>
<keyword evidence="1" id="KW-0418">Kinase</keyword>
<sequence length="202" mass="22620">MQSPIEDIVRGGPKKKKGIVSFDQMKVIGSKVEKYCSSLFMVTSIREGKSVALLTAELAASIALKGKKVLLVEGELNKPRLHEWFQLEQPTNTGKSMFPPIQSSFLSGLDIQLINSINENSIDIWLSHKFKQRMERWQKAYDTVIISAPSMQSGPDAELLAEACHQALFVIERKKDKLSNIQEAQTKLEMANCDVIGVICQR</sequence>